<proteinExistence type="predicted"/>
<keyword evidence="1" id="KW-0812">Transmembrane</keyword>
<accession>A0AAN8F308</accession>
<sequence length="102" mass="11346">MTCMVNSTAVSMEAYDSEDIAESLQNTSARTDDLDLPADSCSSNREGRKVLDYGGSLVWNHQTQNLLFSASFWGAIATILPSIFFVQRMNKKVVFMLCVLNK</sequence>
<feature type="non-terminal residue" evidence="2">
    <location>
        <position position="102"/>
    </location>
</feature>
<name>A0AAN8F308_TRICO</name>
<keyword evidence="1" id="KW-0472">Membrane</keyword>
<reference evidence="2 3" key="1">
    <citation type="submission" date="2019-10" db="EMBL/GenBank/DDBJ databases">
        <title>Assembly and Annotation for the nematode Trichostrongylus colubriformis.</title>
        <authorList>
            <person name="Martin J."/>
        </authorList>
    </citation>
    <scope>NUCLEOTIDE SEQUENCE [LARGE SCALE GENOMIC DNA]</scope>
    <source>
        <strain evidence="2">G859</strain>
        <tissue evidence="2">Whole worm</tissue>
    </source>
</reference>
<comment type="caution">
    <text evidence="2">The sequence shown here is derived from an EMBL/GenBank/DDBJ whole genome shotgun (WGS) entry which is preliminary data.</text>
</comment>
<evidence type="ECO:0000313" key="2">
    <source>
        <dbReference type="EMBL" id="KAK5972480.1"/>
    </source>
</evidence>
<dbReference type="EMBL" id="WIXE01016608">
    <property type="protein sequence ID" value="KAK5972480.1"/>
    <property type="molecule type" value="Genomic_DNA"/>
</dbReference>
<dbReference type="AlphaFoldDB" id="A0AAN8F308"/>
<protein>
    <submittedName>
        <fullName evidence="2">Uncharacterized protein</fullName>
    </submittedName>
</protein>
<gene>
    <name evidence="2" type="ORF">GCK32_012382</name>
</gene>
<evidence type="ECO:0000256" key="1">
    <source>
        <dbReference type="SAM" id="Phobius"/>
    </source>
</evidence>
<evidence type="ECO:0000313" key="3">
    <source>
        <dbReference type="Proteomes" id="UP001331761"/>
    </source>
</evidence>
<keyword evidence="3" id="KW-1185">Reference proteome</keyword>
<feature type="transmembrane region" description="Helical" evidence="1">
    <location>
        <begin position="66"/>
        <end position="86"/>
    </location>
</feature>
<organism evidence="2 3">
    <name type="scientific">Trichostrongylus colubriformis</name>
    <name type="common">Black scour worm</name>
    <dbReference type="NCBI Taxonomy" id="6319"/>
    <lineage>
        <taxon>Eukaryota</taxon>
        <taxon>Metazoa</taxon>
        <taxon>Ecdysozoa</taxon>
        <taxon>Nematoda</taxon>
        <taxon>Chromadorea</taxon>
        <taxon>Rhabditida</taxon>
        <taxon>Rhabditina</taxon>
        <taxon>Rhabditomorpha</taxon>
        <taxon>Strongyloidea</taxon>
        <taxon>Trichostrongylidae</taxon>
        <taxon>Trichostrongylus</taxon>
    </lineage>
</organism>
<keyword evidence="1" id="KW-1133">Transmembrane helix</keyword>
<dbReference type="Proteomes" id="UP001331761">
    <property type="component" value="Unassembled WGS sequence"/>
</dbReference>